<comment type="caution">
    <text evidence="2">The sequence shown here is derived from an EMBL/GenBank/DDBJ whole genome shotgun (WGS) entry which is preliminary data.</text>
</comment>
<protein>
    <recommendedName>
        <fullName evidence="1">Reverse transcriptase domain-containing protein</fullName>
    </recommendedName>
</protein>
<evidence type="ECO:0000259" key="1">
    <source>
        <dbReference type="PROSITE" id="PS50878"/>
    </source>
</evidence>
<name>A0ABQ5K5Q7_9EUKA</name>
<dbReference type="InterPro" id="IPR050951">
    <property type="entry name" value="Retrovirus_Pol_polyprotein"/>
</dbReference>
<keyword evidence="3" id="KW-1185">Reference proteome</keyword>
<dbReference type="EMBL" id="BQXS01012627">
    <property type="protein sequence ID" value="GKT25976.1"/>
    <property type="molecule type" value="Genomic_DNA"/>
</dbReference>
<dbReference type="PROSITE" id="PS50878">
    <property type="entry name" value="RT_POL"/>
    <property type="match status" value="1"/>
</dbReference>
<dbReference type="Proteomes" id="UP001057375">
    <property type="component" value="Unassembled WGS sequence"/>
</dbReference>
<dbReference type="CDD" id="cd01647">
    <property type="entry name" value="RT_LTR"/>
    <property type="match status" value="1"/>
</dbReference>
<dbReference type="InterPro" id="IPR043128">
    <property type="entry name" value="Rev_trsase/Diguanyl_cyclase"/>
</dbReference>
<accession>A0ABQ5K5Q7</accession>
<dbReference type="SUPFAM" id="SSF56672">
    <property type="entry name" value="DNA/RNA polymerases"/>
    <property type="match status" value="1"/>
</dbReference>
<feature type="non-terminal residue" evidence="2">
    <location>
        <position position="1"/>
    </location>
</feature>
<gene>
    <name evidence="2" type="ORF">ADUPG1_013202</name>
</gene>
<reference evidence="2" key="1">
    <citation type="submission" date="2022-03" db="EMBL/GenBank/DDBJ databases">
        <title>Draft genome sequence of Aduncisulcus paluster, a free-living microaerophilic Fornicata.</title>
        <authorList>
            <person name="Yuyama I."/>
            <person name="Kume K."/>
            <person name="Tamura T."/>
            <person name="Inagaki Y."/>
            <person name="Hashimoto T."/>
        </authorList>
    </citation>
    <scope>NUCLEOTIDE SEQUENCE</scope>
    <source>
        <strain evidence="2">NY0171</strain>
    </source>
</reference>
<organism evidence="2 3">
    <name type="scientific">Aduncisulcus paluster</name>
    <dbReference type="NCBI Taxonomy" id="2918883"/>
    <lineage>
        <taxon>Eukaryota</taxon>
        <taxon>Metamonada</taxon>
        <taxon>Carpediemonas-like organisms</taxon>
        <taxon>Aduncisulcus</taxon>
    </lineage>
</organism>
<evidence type="ECO:0000313" key="2">
    <source>
        <dbReference type="EMBL" id="GKT25976.1"/>
    </source>
</evidence>
<proteinExistence type="predicted"/>
<dbReference type="PANTHER" id="PTHR37984">
    <property type="entry name" value="PROTEIN CBG26694"/>
    <property type="match status" value="1"/>
</dbReference>
<dbReference type="Gene3D" id="3.30.70.270">
    <property type="match status" value="2"/>
</dbReference>
<dbReference type="InterPro" id="IPR000477">
    <property type="entry name" value="RT_dom"/>
</dbReference>
<sequence length="340" mass="39082">IESFDVNMEERELTVDKLIPEESTVVYKDFSIARDLQGPVQDIIDVYLDDMISIEHLSVEPFDIRLKEGTELKCPPMRRIPRCFRPFVEEETKRLMREGVIRKSSSWYHSPLVVVPKKGGKRRMCIDFRQLNAATIPFVHPLPRIDDCFESLSGAKVFGTLDLSHGFHQIPLKERITHLTAFCTSNDIFEYVRMPFGLANAPAHFQMVMNKVLRRLIGCCCIVYIDDVIVFGKTAAEFTQNLEKVLECIAQYGLSLNPEKCILGVSQCEFLGFDISEKGRRVAQSRLRAIDKIREPRNKKELRSFLGLINFVRDFIPECSGISGPLQELITSKLPYKWEM</sequence>
<dbReference type="PANTHER" id="PTHR37984:SF5">
    <property type="entry name" value="PROTEIN NYNRIN-LIKE"/>
    <property type="match status" value="1"/>
</dbReference>
<dbReference type="Gene3D" id="3.10.10.10">
    <property type="entry name" value="HIV Type 1 Reverse Transcriptase, subunit A, domain 1"/>
    <property type="match status" value="1"/>
</dbReference>
<dbReference type="Pfam" id="PF00078">
    <property type="entry name" value="RVT_1"/>
    <property type="match status" value="1"/>
</dbReference>
<evidence type="ECO:0000313" key="3">
    <source>
        <dbReference type="Proteomes" id="UP001057375"/>
    </source>
</evidence>
<feature type="domain" description="Reverse transcriptase" evidence="1">
    <location>
        <begin position="96"/>
        <end position="275"/>
    </location>
</feature>
<dbReference type="InterPro" id="IPR043502">
    <property type="entry name" value="DNA/RNA_pol_sf"/>
</dbReference>